<reference evidence="5 6" key="1">
    <citation type="submission" date="2017-06" db="EMBL/GenBank/DDBJ databases">
        <authorList>
            <person name="Kim H.J."/>
            <person name="Triplett B.A."/>
        </authorList>
    </citation>
    <scope>NUCLEOTIDE SEQUENCE [LARGE SCALE GENOMIC DNA]</scope>
    <source>
        <strain evidence="5 6">CGMCC 4.1858</strain>
    </source>
</reference>
<feature type="compositionally biased region" description="Basic and acidic residues" evidence="3">
    <location>
        <begin position="252"/>
        <end position="261"/>
    </location>
</feature>
<feature type="domain" description="ABC transporter" evidence="4">
    <location>
        <begin position="2"/>
        <end position="249"/>
    </location>
</feature>
<evidence type="ECO:0000256" key="2">
    <source>
        <dbReference type="ARBA" id="ARBA00022448"/>
    </source>
</evidence>
<sequence length="261" mass="27403">MITAEGFGLEGPRGRVFRDVTFTAPAGSLIAVEGASGSGRTCLLLSLTGRMRATEGRAEVAGLRLPKQLAAVRRVAALGSVTGVSELDPALTVGEHLRERALLRRRFGGSLRELLRPGGTEAARVDEALSAAGLDLSALPKAERTAARDLERLEALRLGTALALLTRPEVLAVDDTDHKLAPAERERAWAMLRGIAANGTTVLAVCTQAPEDAVVVRTRAPAADGHADGHATERDAEHRDEHHDDTDEEGAADAHAEAGSA</sequence>
<comment type="similarity">
    <text evidence="1">Belongs to the ABC transporter superfamily.</text>
</comment>
<dbReference type="RefSeq" id="WP_089221899.1">
    <property type="nucleotide sequence ID" value="NZ_FZOF01000001.1"/>
</dbReference>
<name>A0A238ZQT7_9ACTN</name>
<keyword evidence="2" id="KW-0813">Transport</keyword>
<evidence type="ECO:0000313" key="5">
    <source>
        <dbReference type="EMBL" id="SNR85767.1"/>
    </source>
</evidence>
<evidence type="ECO:0000259" key="4">
    <source>
        <dbReference type="PROSITE" id="PS50893"/>
    </source>
</evidence>
<accession>A0A238ZQT7</accession>
<dbReference type="GO" id="GO:0016887">
    <property type="term" value="F:ATP hydrolysis activity"/>
    <property type="evidence" value="ECO:0007669"/>
    <property type="project" value="InterPro"/>
</dbReference>
<keyword evidence="6" id="KW-1185">Reference proteome</keyword>
<dbReference type="PROSITE" id="PS50893">
    <property type="entry name" value="ABC_TRANSPORTER_2"/>
    <property type="match status" value="1"/>
</dbReference>
<dbReference type="EMBL" id="FZOF01000001">
    <property type="protein sequence ID" value="SNR85767.1"/>
    <property type="molecule type" value="Genomic_DNA"/>
</dbReference>
<dbReference type="OrthoDB" id="3243210at2"/>
<dbReference type="PANTHER" id="PTHR43335">
    <property type="entry name" value="ABC TRANSPORTER, ATP-BINDING PROTEIN"/>
    <property type="match status" value="1"/>
</dbReference>
<dbReference type="AlphaFoldDB" id="A0A238ZQT7"/>
<evidence type="ECO:0000256" key="1">
    <source>
        <dbReference type="ARBA" id="ARBA00005417"/>
    </source>
</evidence>
<dbReference type="PANTHER" id="PTHR43335:SF4">
    <property type="entry name" value="ABC TRANSPORTER, ATP-BINDING PROTEIN"/>
    <property type="match status" value="1"/>
</dbReference>
<feature type="region of interest" description="Disordered" evidence="3">
    <location>
        <begin position="220"/>
        <end position="261"/>
    </location>
</feature>
<dbReference type="InterPro" id="IPR027417">
    <property type="entry name" value="P-loop_NTPase"/>
</dbReference>
<dbReference type="Gene3D" id="3.40.50.300">
    <property type="entry name" value="P-loop containing nucleotide triphosphate hydrolases"/>
    <property type="match status" value="1"/>
</dbReference>
<dbReference type="Proteomes" id="UP000198280">
    <property type="component" value="Unassembled WGS sequence"/>
</dbReference>
<evidence type="ECO:0000313" key="6">
    <source>
        <dbReference type="Proteomes" id="UP000198280"/>
    </source>
</evidence>
<dbReference type="GO" id="GO:0005524">
    <property type="term" value="F:ATP binding"/>
    <property type="evidence" value="ECO:0007669"/>
    <property type="project" value="InterPro"/>
</dbReference>
<organism evidence="5 6">
    <name type="scientific">Actinacidiphila glaucinigra</name>
    <dbReference type="NCBI Taxonomy" id="235986"/>
    <lineage>
        <taxon>Bacteria</taxon>
        <taxon>Bacillati</taxon>
        <taxon>Actinomycetota</taxon>
        <taxon>Actinomycetes</taxon>
        <taxon>Kitasatosporales</taxon>
        <taxon>Streptomycetaceae</taxon>
        <taxon>Actinacidiphila</taxon>
    </lineage>
</organism>
<proteinExistence type="inferred from homology"/>
<protein>
    <submittedName>
        <fullName evidence="5">ABC transporter</fullName>
    </submittedName>
</protein>
<dbReference type="Pfam" id="PF00005">
    <property type="entry name" value="ABC_tran"/>
    <property type="match status" value="1"/>
</dbReference>
<feature type="compositionally biased region" description="Basic and acidic residues" evidence="3">
    <location>
        <begin position="225"/>
        <end position="245"/>
    </location>
</feature>
<evidence type="ECO:0000256" key="3">
    <source>
        <dbReference type="SAM" id="MobiDB-lite"/>
    </source>
</evidence>
<dbReference type="InterPro" id="IPR003439">
    <property type="entry name" value="ABC_transporter-like_ATP-bd"/>
</dbReference>
<dbReference type="SUPFAM" id="SSF52540">
    <property type="entry name" value="P-loop containing nucleoside triphosphate hydrolases"/>
    <property type="match status" value="1"/>
</dbReference>
<gene>
    <name evidence="5" type="ORF">SAMN05216252_101491</name>
</gene>